<dbReference type="SUPFAM" id="SSF55120">
    <property type="entry name" value="Pseudouridine synthase"/>
    <property type="match status" value="1"/>
</dbReference>
<dbReference type="Gene3D" id="3.30.70.580">
    <property type="entry name" value="Pseudouridine synthase I, catalytic domain, N-terminal subdomain"/>
    <property type="match status" value="1"/>
</dbReference>
<reference evidence="5" key="1">
    <citation type="submission" date="2015-06" db="UniProtKB">
        <authorList>
            <consortium name="EnsemblPlants"/>
        </authorList>
    </citation>
    <scope>IDENTIFICATION</scope>
</reference>
<keyword evidence="3" id="KW-0413">Isomerase</keyword>
<dbReference type="GO" id="GO:0009982">
    <property type="term" value="F:pseudouridine synthase activity"/>
    <property type="evidence" value="ECO:0007669"/>
    <property type="project" value="InterPro"/>
</dbReference>
<dbReference type="InterPro" id="IPR020094">
    <property type="entry name" value="TruA/RsuA/RluB/E/F_N"/>
</dbReference>
<dbReference type="AlphaFoldDB" id="M8AR27"/>
<dbReference type="EnsemblPlants" id="EMT04195">
    <property type="protein sequence ID" value="EMT04195"/>
    <property type="gene ID" value="F775_03068"/>
</dbReference>
<accession>M8AR27</accession>
<dbReference type="InterPro" id="IPR020097">
    <property type="entry name" value="PsdUridine_synth_TruA_a/b_dom"/>
</dbReference>
<feature type="domain" description="Pseudouridine synthase I TruA alpha/beta" evidence="4">
    <location>
        <begin position="253"/>
        <end position="364"/>
    </location>
</feature>
<evidence type="ECO:0000256" key="3">
    <source>
        <dbReference type="ARBA" id="ARBA00023235"/>
    </source>
</evidence>
<dbReference type="GO" id="GO:0005737">
    <property type="term" value="C:cytoplasm"/>
    <property type="evidence" value="ECO:0007669"/>
    <property type="project" value="TreeGrafter"/>
</dbReference>
<name>M8AR27_AEGTA</name>
<sequence length="704" mass="80005">MAAGDGGDTAALPTEVAALRLRILELERENQRLAQIVSTCSCSSKEDNIPSSLAESCDQQVQKNVKSHESRTSDHGCNVKGEGHDDLSKIRRKHSKRTGHQVGNVSHCQKRLIALKIMYFGQRFYGFASEAHTEPTVESEIFKAIERARLLVGSREDSCYSRCGRTDKGVSATGQVISLYLRSNLKDAGENILGERSEIDYVSVLNRNLPRDIRVIGWCPVAADFLARFSCLGREYKYLFWKRALDVSKMQKAAFKFIGEHDFRNFCKMDAANVSNYKRYITDFNISACDQRSNHDELWSMNIRGSAFLWHQVRCMAAVLFFVGQGLESPCVVDSLLDITKTPRKPQYTMAPELPLILRSCLFDGVSFMCSSDASQALIEHLKDEHHQYMLQAAIFDEALTCLSIPEPNPLEHPKKKRKHIPLLSREAELADLGDNLLIMVMFETPSGFAVFYADGISLYEPDAMQNLWGNFVTENRANHIVWRKDFQVFADKADAINLDDGLNSQLTDMLLKWHQPGQKLAVGKPEYKTIIEARLGIPCLFDEPVMEVMRGLNYLMHSFFPEEKSKQAEGECLRMSRGLRMLVDRYGFDDVKLDNVNECIIETACMLNDCDRCLKSIGESWRGASAFLEGVSSINSQDWDTLKMATALKMVCFSEEKIVFGDPHEGTVGRFYNRTVFMYESRAKGQRRLSRRLKRHMKKLNKK</sequence>
<dbReference type="InterPro" id="IPR020103">
    <property type="entry name" value="PsdUridine_synth_cat_dom_sf"/>
</dbReference>
<dbReference type="NCBIfam" id="TIGR00071">
    <property type="entry name" value="hisT_truA"/>
    <property type="match status" value="1"/>
</dbReference>
<dbReference type="GO" id="GO:0005634">
    <property type="term" value="C:nucleus"/>
    <property type="evidence" value="ECO:0007669"/>
    <property type="project" value="TreeGrafter"/>
</dbReference>
<dbReference type="FunFam" id="3.30.70.660:FF:000010">
    <property type="entry name" value="tRNA pseudouridine synthase"/>
    <property type="match status" value="1"/>
</dbReference>
<evidence type="ECO:0000259" key="4">
    <source>
        <dbReference type="Pfam" id="PF01416"/>
    </source>
</evidence>
<evidence type="ECO:0000313" key="5">
    <source>
        <dbReference type="EnsemblPlants" id="EMT04195"/>
    </source>
</evidence>
<dbReference type="GO" id="GO:0031119">
    <property type="term" value="P:tRNA pseudouridine synthesis"/>
    <property type="evidence" value="ECO:0007669"/>
    <property type="project" value="TreeGrafter"/>
</dbReference>
<dbReference type="InterPro" id="IPR001406">
    <property type="entry name" value="PsdUridine_synth_TruA"/>
</dbReference>
<dbReference type="InterPro" id="IPR041707">
    <property type="entry name" value="Pus3-like"/>
</dbReference>
<dbReference type="Pfam" id="PF01416">
    <property type="entry name" value="PseudoU_synth_1"/>
    <property type="match status" value="1"/>
</dbReference>
<dbReference type="CDD" id="cd02569">
    <property type="entry name" value="PseudoU_synth_ScPus3"/>
    <property type="match status" value="1"/>
</dbReference>
<comment type="similarity">
    <text evidence="1">Belongs to the tRNA pseudouridine synthase TruA family.</text>
</comment>
<organism evidence="5">
    <name type="scientific">Aegilops tauschii</name>
    <name type="common">Tausch's goatgrass</name>
    <name type="synonym">Aegilops squarrosa</name>
    <dbReference type="NCBI Taxonomy" id="37682"/>
    <lineage>
        <taxon>Eukaryota</taxon>
        <taxon>Viridiplantae</taxon>
        <taxon>Streptophyta</taxon>
        <taxon>Embryophyta</taxon>
        <taxon>Tracheophyta</taxon>
        <taxon>Spermatophyta</taxon>
        <taxon>Magnoliopsida</taxon>
        <taxon>Liliopsida</taxon>
        <taxon>Poales</taxon>
        <taxon>Poaceae</taxon>
        <taxon>BOP clade</taxon>
        <taxon>Pooideae</taxon>
        <taxon>Triticodae</taxon>
        <taxon>Triticeae</taxon>
        <taxon>Triticinae</taxon>
        <taxon>Aegilops</taxon>
    </lineage>
</organism>
<dbReference type="PANTHER" id="PTHR11142:SF5">
    <property type="entry name" value="TRNA PSEUDOURIDINE(38_39) SYNTHASE"/>
    <property type="match status" value="1"/>
</dbReference>
<dbReference type="ExpressionAtlas" id="M8AR27">
    <property type="expression patterns" value="baseline"/>
</dbReference>
<dbReference type="PANTHER" id="PTHR11142">
    <property type="entry name" value="PSEUDOURIDYLATE SYNTHASE"/>
    <property type="match status" value="1"/>
</dbReference>
<dbReference type="FunFam" id="3.30.70.580:FF:000012">
    <property type="entry name" value="tRNA pseudouridine synthase"/>
    <property type="match status" value="1"/>
</dbReference>
<dbReference type="HAMAP" id="MF_00171">
    <property type="entry name" value="TruA"/>
    <property type="match status" value="1"/>
</dbReference>
<evidence type="ECO:0000256" key="1">
    <source>
        <dbReference type="ARBA" id="ARBA00009375"/>
    </source>
</evidence>
<keyword evidence="2" id="KW-0819">tRNA processing</keyword>
<protein>
    <submittedName>
        <fullName evidence="5">tRNA pseudouridine synthase 3</fullName>
    </submittedName>
</protein>
<evidence type="ECO:0000256" key="2">
    <source>
        <dbReference type="ARBA" id="ARBA00022694"/>
    </source>
</evidence>
<dbReference type="InterPro" id="IPR020095">
    <property type="entry name" value="PsdUridine_synth_TruA_C"/>
</dbReference>
<dbReference type="Gene3D" id="3.30.70.660">
    <property type="entry name" value="Pseudouridine synthase I, catalytic domain, C-terminal subdomain"/>
    <property type="match status" value="1"/>
</dbReference>
<proteinExistence type="inferred from homology"/>
<dbReference type="GO" id="GO:1990481">
    <property type="term" value="P:mRNA pseudouridine synthesis"/>
    <property type="evidence" value="ECO:0007669"/>
    <property type="project" value="TreeGrafter"/>
</dbReference>
<dbReference type="GO" id="GO:0003723">
    <property type="term" value="F:RNA binding"/>
    <property type="evidence" value="ECO:0007669"/>
    <property type="project" value="InterPro"/>
</dbReference>